<comment type="caution">
    <text evidence="2">The sequence shown here is derived from an EMBL/GenBank/DDBJ whole genome shotgun (WGS) entry which is preliminary data.</text>
</comment>
<gene>
    <name evidence="2" type="ORF">F7D08_1315</name>
</gene>
<name>A0A6I1G8X6_9BIFI</name>
<evidence type="ECO:0000313" key="2">
    <source>
        <dbReference type="EMBL" id="KAB7787921.1"/>
    </source>
</evidence>
<dbReference type="RefSeq" id="WP_404979660.1">
    <property type="nucleotide sequence ID" value="NZ_WBVS01000006.1"/>
</dbReference>
<evidence type="ECO:0000313" key="3">
    <source>
        <dbReference type="Proteomes" id="UP000468413"/>
    </source>
</evidence>
<keyword evidence="3" id="KW-1185">Reference proteome</keyword>
<dbReference type="Gene3D" id="3.40.630.30">
    <property type="match status" value="1"/>
</dbReference>
<proteinExistence type="predicted"/>
<protein>
    <submittedName>
        <fullName evidence="2">N-acetylglutamate synthase</fullName>
    </submittedName>
</protein>
<reference evidence="2 3" key="1">
    <citation type="submission" date="2019-09" db="EMBL/GenBank/DDBJ databases">
        <title>Characterization of the phylogenetic diversity of two novel species belonging to the genus Bifidobacterium: Bifidobacterium cebidarum sp. nov. and Bifidobacterium leontopitheci sp. nov.</title>
        <authorList>
            <person name="Lugli G.A."/>
            <person name="Duranti S."/>
            <person name="Milani C."/>
            <person name="Turroni F."/>
            <person name="Ventura M."/>
        </authorList>
    </citation>
    <scope>NUCLEOTIDE SEQUENCE [LARGE SCALE GENOMIC DNA]</scope>
    <source>
        <strain evidence="2 3">LMG 31469</strain>
    </source>
</reference>
<dbReference type="Proteomes" id="UP000468413">
    <property type="component" value="Unassembled WGS sequence"/>
</dbReference>
<dbReference type="AlphaFoldDB" id="A0A6I1G8X6"/>
<dbReference type="SUPFAM" id="SSF55729">
    <property type="entry name" value="Acyl-CoA N-acyltransferases (Nat)"/>
    <property type="match status" value="1"/>
</dbReference>
<dbReference type="GO" id="GO:0016747">
    <property type="term" value="F:acyltransferase activity, transferring groups other than amino-acyl groups"/>
    <property type="evidence" value="ECO:0007669"/>
    <property type="project" value="InterPro"/>
</dbReference>
<sequence length="221" mass="25206">MKLMNETVIIRPLQRDDYPQLIDLVRRTWYADFDEHTGLIAAEADWEHCLARTTNAYTAVQNGKPVALILGRIDAHDKRGRWNRHKRNYMNGLRRLLSVKEGIRAIHEIVGILAIDHQLTRKAHRAGHDYGAEVVLFVLDPEARGLGLGKRMFRKMIADFRDAGLDKYFLYTDTTCNVGFYEHTGLQQIASITLPASHVHPDSMSFYLYEGSIASQQTLVG</sequence>
<organism evidence="2 3">
    <name type="scientific">Bifidobacterium cebidarum</name>
    <dbReference type="NCBI Taxonomy" id="2650773"/>
    <lineage>
        <taxon>Bacteria</taxon>
        <taxon>Bacillati</taxon>
        <taxon>Actinomycetota</taxon>
        <taxon>Actinomycetes</taxon>
        <taxon>Bifidobacteriales</taxon>
        <taxon>Bifidobacteriaceae</taxon>
        <taxon>Bifidobacterium</taxon>
    </lineage>
</organism>
<dbReference type="CDD" id="cd04301">
    <property type="entry name" value="NAT_SF"/>
    <property type="match status" value="1"/>
</dbReference>
<dbReference type="EMBL" id="WBVS01000006">
    <property type="protein sequence ID" value="KAB7787921.1"/>
    <property type="molecule type" value="Genomic_DNA"/>
</dbReference>
<dbReference type="InterPro" id="IPR000182">
    <property type="entry name" value="GNAT_dom"/>
</dbReference>
<evidence type="ECO:0000259" key="1">
    <source>
        <dbReference type="PROSITE" id="PS51186"/>
    </source>
</evidence>
<dbReference type="Pfam" id="PF00583">
    <property type="entry name" value="Acetyltransf_1"/>
    <property type="match status" value="1"/>
</dbReference>
<accession>A0A6I1G8X6</accession>
<dbReference type="PROSITE" id="PS51186">
    <property type="entry name" value="GNAT"/>
    <property type="match status" value="1"/>
</dbReference>
<dbReference type="InterPro" id="IPR016181">
    <property type="entry name" value="Acyl_CoA_acyltransferase"/>
</dbReference>
<feature type="domain" description="N-acetyltransferase" evidence="1">
    <location>
        <begin position="8"/>
        <end position="209"/>
    </location>
</feature>